<reference evidence="4" key="1">
    <citation type="journal article" date="2020" name="Appl. Environ. Microbiol.">
        <title>Medium-Chain Fatty Acid Synthesis by 'Candidatus Weimeria bifida' gen. nov., sp. nov., and 'Candidatus Pseudoramibacter fermentans' sp. nov.</title>
        <authorList>
            <person name="Scarborough M.J."/>
            <person name="Myers K.S."/>
            <person name="Donohue T.J."/>
            <person name="Noguera D.R."/>
        </authorList>
    </citation>
    <scope>NUCLEOTIDE SEQUENCE</scope>
    <source>
        <strain evidence="4">EUB1.1</strain>
    </source>
</reference>
<comment type="cofactor">
    <cofactor evidence="3">
        <name>Zn(2+)</name>
        <dbReference type="ChEBI" id="CHEBI:29105"/>
    </cofactor>
    <text evidence="3">Binds 2 Zn(2+) ions per subunit. One is catalytic and the other provides a structural contribution.</text>
</comment>
<dbReference type="GO" id="GO:0008270">
    <property type="term" value="F:zinc ion binding"/>
    <property type="evidence" value="ECO:0007669"/>
    <property type="project" value="InterPro"/>
</dbReference>
<dbReference type="PIRSF" id="PIRSF001359">
    <property type="entry name" value="F_bP_aldolase_II"/>
    <property type="match status" value="1"/>
</dbReference>
<dbReference type="InterPro" id="IPR050246">
    <property type="entry name" value="Class_II_FBP_aldolase"/>
</dbReference>
<dbReference type="PANTHER" id="PTHR30304">
    <property type="entry name" value="D-TAGATOSE-1,6-BISPHOSPHATE ALDOLASE"/>
    <property type="match status" value="1"/>
</dbReference>
<dbReference type="PANTHER" id="PTHR30304:SF0">
    <property type="entry name" value="D-TAGATOSE-1,6-BISPHOSPHATE ALDOLASE SUBUNIT GATY-RELATED"/>
    <property type="match status" value="1"/>
</dbReference>
<feature type="binding site" evidence="2">
    <location>
        <begin position="250"/>
        <end position="253"/>
    </location>
    <ligand>
        <name>dihydroxyacetone phosphate</name>
        <dbReference type="ChEBI" id="CHEBI:57642"/>
    </ligand>
</feature>
<dbReference type="CDD" id="cd00947">
    <property type="entry name" value="TBP_aldolase_IIB"/>
    <property type="match status" value="1"/>
</dbReference>
<evidence type="ECO:0000313" key="4">
    <source>
        <dbReference type="EMBL" id="MQM72582.1"/>
    </source>
</evidence>
<feature type="binding site" evidence="3">
    <location>
        <position position="207"/>
    </location>
    <ligand>
        <name>Zn(2+)</name>
        <dbReference type="ChEBI" id="CHEBI:29105"/>
        <label>1</label>
        <note>catalytic</note>
    </ligand>
</feature>
<feature type="binding site" evidence="2">
    <location>
        <begin position="208"/>
        <end position="210"/>
    </location>
    <ligand>
        <name>dihydroxyacetone phosphate</name>
        <dbReference type="ChEBI" id="CHEBI:57642"/>
    </ligand>
</feature>
<proteinExistence type="predicted"/>
<evidence type="ECO:0000256" key="3">
    <source>
        <dbReference type="PIRSR" id="PIRSR001359-3"/>
    </source>
</evidence>
<keyword evidence="3" id="KW-0862">Zinc</keyword>
<keyword evidence="5" id="KW-1185">Reference proteome</keyword>
<dbReference type="AlphaFoldDB" id="A0A6L5GR78"/>
<dbReference type="GO" id="GO:0005975">
    <property type="term" value="P:carbohydrate metabolic process"/>
    <property type="evidence" value="ECO:0007669"/>
    <property type="project" value="InterPro"/>
</dbReference>
<evidence type="ECO:0000256" key="1">
    <source>
        <dbReference type="PIRSR" id="PIRSR001359-1"/>
    </source>
</evidence>
<accession>A0A6L5GR78</accession>
<name>A0A6L5GR78_9FIRM</name>
<dbReference type="Pfam" id="PF01116">
    <property type="entry name" value="F_bP_aldolase"/>
    <property type="match status" value="1"/>
</dbReference>
<feature type="binding site" evidence="3">
    <location>
        <position position="104"/>
    </location>
    <ligand>
        <name>Zn(2+)</name>
        <dbReference type="ChEBI" id="CHEBI:29105"/>
        <label>2</label>
    </ligand>
</feature>
<keyword evidence="3" id="KW-0479">Metal-binding</keyword>
<comment type="caution">
    <text evidence="4">The sequence shown here is derived from an EMBL/GenBank/DDBJ whole genome shotgun (WGS) entry which is preliminary data.</text>
</comment>
<dbReference type="Proteomes" id="UP000473648">
    <property type="component" value="Unassembled WGS sequence"/>
</dbReference>
<dbReference type="EMBL" id="VOGB01000004">
    <property type="protein sequence ID" value="MQM72582.1"/>
    <property type="molecule type" value="Genomic_DNA"/>
</dbReference>
<feature type="binding site" evidence="2">
    <location>
        <position position="177"/>
    </location>
    <ligand>
        <name>dihydroxyacetone phosphate</name>
        <dbReference type="ChEBI" id="CHEBI:57642"/>
    </ligand>
</feature>
<protein>
    <submittedName>
        <fullName evidence="4">Class II fructose-bisphosphate aldolase family protein</fullName>
    </submittedName>
</protein>
<gene>
    <name evidence="4" type="ORF">FRC53_03970</name>
</gene>
<evidence type="ECO:0000313" key="5">
    <source>
        <dbReference type="Proteomes" id="UP000473648"/>
    </source>
</evidence>
<dbReference type="NCBIfam" id="TIGR00167">
    <property type="entry name" value="cbbA"/>
    <property type="match status" value="1"/>
</dbReference>
<feature type="active site" description="Proton donor" evidence="1">
    <location>
        <position position="82"/>
    </location>
</feature>
<organism evidence="4 5">
    <name type="scientific">Candidatus Pseudoramibacter fermentans</name>
    <dbReference type="NCBI Taxonomy" id="2594427"/>
    <lineage>
        <taxon>Bacteria</taxon>
        <taxon>Bacillati</taxon>
        <taxon>Bacillota</taxon>
        <taxon>Clostridia</taxon>
        <taxon>Eubacteriales</taxon>
        <taxon>Eubacteriaceae</taxon>
        <taxon>Pseudoramibacter</taxon>
    </lineage>
</organism>
<evidence type="ECO:0000256" key="2">
    <source>
        <dbReference type="PIRSR" id="PIRSR001359-2"/>
    </source>
</evidence>
<dbReference type="SUPFAM" id="SSF51569">
    <property type="entry name" value="Aldolase"/>
    <property type="match status" value="1"/>
</dbReference>
<dbReference type="InterPro" id="IPR013785">
    <property type="entry name" value="Aldolase_TIM"/>
</dbReference>
<dbReference type="GO" id="GO:0016832">
    <property type="term" value="F:aldehyde-lyase activity"/>
    <property type="evidence" value="ECO:0007669"/>
    <property type="project" value="InterPro"/>
</dbReference>
<dbReference type="Gene3D" id="3.20.20.70">
    <property type="entry name" value="Aldolase class I"/>
    <property type="match status" value="1"/>
</dbReference>
<dbReference type="InterPro" id="IPR000771">
    <property type="entry name" value="FBA_II"/>
</dbReference>
<sequence>MPLVTSTQMFKDALEGHYAIGAFNANNMEIIQGIVAAAEHERCPVILQVSEKSRIYTNPVYVLKMVEAAVETSNIDICLHLDDGPDYDTCVACIDSGFTSVMIDGSRLPYADNVKLTKQVVTYAHDHGVVVEGGLGDIHGDTDSDIPSALTNPEQAAEFVHDTGVDSLAVAIGTCYGPYKFKTEPTLAFDRLKDLTSYLDNLPLVLHGASSVPKEFVDLNNQYGAAIERAQGVPEDLLRDAARMGICKINIETDLNLVMTACIRQFFVEHPEAYDPHEYLGPGRRAIRSMVIHKMRQVLGCSKRL</sequence>